<protein>
    <submittedName>
        <fullName evidence="2">Uncharacterized protein</fullName>
    </submittedName>
</protein>
<evidence type="ECO:0000313" key="3">
    <source>
        <dbReference type="Proteomes" id="UP000034078"/>
    </source>
</evidence>
<evidence type="ECO:0000313" key="2">
    <source>
        <dbReference type="EMBL" id="KKT99427.1"/>
    </source>
</evidence>
<gene>
    <name evidence="2" type="ORF">UX01_C0010G0059</name>
</gene>
<dbReference type="AlphaFoldDB" id="A0A837IHP0"/>
<keyword evidence="1" id="KW-0812">Transmembrane</keyword>
<proteinExistence type="predicted"/>
<name>A0A837IHP0_9BACT</name>
<comment type="caution">
    <text evidence="2">The sequence shown here is derived from an EMBL/GenBank/DDBJ whole genome shotgun (WGS) entry which is preliminary data.</text>
</comment>
<reference evidence="2 3" key="1">
    <citation type="journal article" date="2015" name="Nature">
        <title>rRNA introns, odd ribosomes, and small enigmatic genomes across a large radiation of phyla.</title>
        <authorList>
            <person name="Brown C.T."/>
            <person name="Hug L.A."/>
            <person name="Thomas B.C."/>
            <person name="Sharon I."/>
            <person name="Castelle C.J."/>
            <person name="Singh A."/>
            <person name="Wilkins M.J."/>
            <person name="Williams K.H."/>
            <person name="Banfield J.F."/>
        </authorList>
    </citation>
    <scope>NUCLEOTIDE SEQUENCE [LARGE SCALE GENOMIC DNA]</scope>
</reference>
<dbReference type="Proteomes" id="UP000034078">
    <property type="component" value="Unassembled WGS sequence"/>
</dbReference>
<dbReference type="EMBL" id="LCKO01000010">
    <property type="protein sequence ID" value="KKT99427.1"/>
    <property type="molecule type" value="Genomic_DNA"/>
</dbReference>
<keyword evidence="1" id="KW-0472">Membrane</keyword>
<sequence length="38" mass="4392">IACLTSLTAFAIKPSYPILIYAYLSLQYLFSEYLYPKI</sequence>
<organism evidence="2 3">
    <name type="scientific">Candidatus Collierbacteria bacterium GW2011_GWB2_45_17</name>
    <dbReference type="NCBI Taxonomy" id="1618388"/>
    <lineage>
        <taxon>Bacteria</taxon>
        <taxon>Candidatus Collieribacteriota</taxon>
    </lineage>
</organism>
<feature type="transmembrane region" description="Helical" evidence="1">
    <location>
        <begin position="16"/>
        <end position="35"/>
    </location>
</feature>
<evidence type="ECO:0000256" key="1">
    <source>
        <dbReference type="SAM" id="Phobius"/>
    </source>
</evidence>
<feature type="non-terminal residue" evidence="2">
    <location>
        <position position="1"/>
    </location>
</feature>
<keyword evidence="1" id="KW-1133">Transmembrane helix</keyword>
<accession>A0A837IHP0</accession>